<feature type="transmembrane region" description="Helical" evidence="6">
    <location>
        <begin position="445"/>
        <end position="466"/>
    </location>
</feature>
<feature type="transmembrane region" description="Helical" evidence="6">
    <location>
        <begin position="419"/>
        <end position="439"/>
    </location>
</feature>
<evidence type="ECO:0000256" key="4">
    <source>
        <dbReference type="ARBA" id="ARBA00023136"/>
    </source>
</evidence>
<comment type="subcellular location">
    <subcellularLocation>
        <location evidence="1">Membrane</location>
        <topology evidence="1">Multi-pass membrane protein</topology>
    </subcellularLocation>
</comment>
<dbReference type="InterPro" id="IPR011701">
    <property type="entry name" value="MFS"/>
</dbReference>
<sequence length="542" mass="58775">MSSQHEPIPARRDQDAEPEVGDHFGDVAHEEAPLLNTDLPSDSAPSKSFQHLVVSMCVLFLFIVEVSQFVMIAPLQQVLEDRICGDIYPDHELGAVANPDDRCKNRFVQKQLAMLRSWDMSAQMFVRKCKANSAPRQVAPIEQIADIDALPALFVQVPFGIIADKYGRRPVLFLSLLGAGLQTAWVLLVLSLPGVFAAWSILYGNIAYLVGGGGSMAAAMIWTLIVDAIPVAKRTSIFYLLNATTLVLAVVVNPISALLLTINPWIALCSGFAILLVGIFASLLIPETLALRQKADSNRPRGAGSDRAAALSAGPPKTWVEHAFFTVQNDMGHIWRFVFASQSVMVLTLAYALNYAIKLNAMSNLLQYMAKRFDWRWSTATYVQTVGSITALVALLVILPAGSWILVNKRGYGPLRRDLLLSRISVLFVIGGSLLTAFAPVPWLFVMSLVITSLGIGFSTLCRALLNAIVEPHTVATLNTTVSMMETVMGLVSSPVLGWLLSQGIELGGPWMGLPFLVCGGMALLSGILMAVFRPPKGFAQG</sequence>
<dbReference type="PANTHER" id="PTHR23507">
    <property type="entry name" value="ZGC:174356"/>
    <property type="match status" value="1"/>
</dbReference>
<evidence type="ECO:0008006" key="9">
    <source>
        <dbReference type="Google" id="ProtNLM"/>
    </source>
</evidence>
<name>A0ABQ0CTI3_9HYPO</name>
<feature type="transmembrane region" description="Helical" evidence="6">
    <location>
        <begin position="205"/>
        <end position="225"/>
    </location>
</feature>
<dbReference type="PANTHER" id="PTHR23507:SF1">
    <property type="entry name" value="FI18259P1-RELATED"/>
    <property type="match status" value="1"/>
</dbReference>
<feature type="transmembrane region" description="Helical" evidence="6">
    <location>
        <begin position="382"/>
        <end position="407"/>
    </location>
</feature>
<evidence type="ECO:0000256" key="6">
    <source>
        <dbReference type="SAM" id="Phobius"/>
    </source>
</evidence>
<feature type="transmembrane region" description="Helical" evidence="6">
    <location>
        <begin position="237"/>
        <end position="259"/>
    </location>
</feature>
<feature type="transmembrane region" description="Helical" evidence="6">
    <location>
        <begin position="478"/>
        <end position="501"/>
    </location>
</feature>
<reference evidence="8" key="1">
    <citation type="submission" date="2024-06" db="EMBL/GenBank/DDBJ databases">
        <title>Draft Genome Sequences of Epichloe bromicola Strains Isolated from Elymus ciliaris.</title>
        <authorList>
            <consortium name="Epichloe bromicola genome sequencing consortium"/>
            <person name="Miura A."/>
            <person name="Imano S."/>
            <person name="Ashida A."/>
            <person name="Sato I."/>
            <person name="Chiba S."/>
            <person name="Tanaka A."/>
            <person name="Camagna M."/>
            <person name="Takemoto D."/>
        </authorList>
    </citation>
    <scope>NUCLEOTIDE SEQUENCE [LARGE SCALE GENOMIC DNA]</scope>
    <source>
        <strain evidence="8">DP</strain>
    </source>
</reference>
<keyword evidence="8" id="KW-1185">Reference proteome</keyword>
<keyword evidence="3 6" id="KW-1133">Transmembrane helix</keyword>
<proteinExistence type="predicted"/>
<dbReference type="EMBL" id="BAAFGZ010000219">
    <property type="protein sequence ID" value="GAB0136767.1"/>
    <property type="molecule type" value="Genomic_DNA"/>
</dbReference>
<dbReference type="InterPro" id="IPR036259">
    <property type="entry name" value="MFS_trans_sf"/>
</dbReference>
<evidence type="ECO:0000313" key="7">
    <source>
        <dbReference type="EMBL" id="GAB0136767.1"/>
    </source>
</evidence>
<keyword evidence="2 6" id="KW-0812">Transmembrane</keyword>
<dbReference type="Proteomes" id="UP001562357">
    <property type="component" value="Unassembled WGS sequence"/>
</dbReference>
<feature type="transmembrane region" description="Helical" evidence="6">
    <location>
        <begin position="513"/>
        <end position="533"/>
    </location>
</feature>
<feature type="transmembrane region" description="Helical" evidence="6">
    <location>
        <begin position="171"/>
        <end position="199"/>
    </location>
</feature>
<protein>
    <recommendedName>
        <fullName evidence="9">MFS transporter</fullName>
    </recommendedName>
</protein>
<feature type="transmembrane region" description="Helical" evidence="6">
    <location>
        <begin position="265"/>
        <end position="285"/>
    </location>
</feature>
<keyword evidence="4 6" id="KW-0472">Membrane</keyword>
<organism evidence="7 8">
    <name type="scientific">Epichloe bromicola</name>
    <dbReference type="NCBI Taxonomy" id="79588"/>
    <lineage>
        <taxon>Eukaryota</taxon>
        <taxon>Fungi</taxon>
        <taxon>Dikarya</taxon>
        <taxon>Ascomycota</taxon>
        <taxon>Pezizomycotina</taxon>
        <taxon>Sordariomycetes</taxon>
        <taxon>Hypocreomycetidae</taxon>
        <taxon>Hypocreales</taxon>
        <taxon>Clavicipitaceae</taxon>
        <taxon>Epichloe</taxon>
    </lineage>
</organism>
<dbReference type="Gene3D" id="1.20.1250.20">
    <property type="entry name" value="MFS general substrate transporter like domains"/>
    <property type="match status" value="1"/>
</dbReference>
<evidence type="ECO:0000256" key="2">
    <source>
        <dbReference type="ARBA" id="ARBA00022692"/>
    </source>
</evidence>
<evidence type="ECO:0000256" key="1">
    <source>
        <dbReference type="ARBA" id="ARBA00004141"/>
    </source>
</evidence>
<accession>A0ABQ0CTI3</accession>
<dbReference type="Pfam" id="PF07690">
    <property type="entry name" value="MFS_1"/>
    <property type="match status" value="1"/>
</dbReference>
<feature type="transmembrane region" description="Helical" evidence="6">
    <location>
        <begin position="334"/>
        <end position="357"/>
    </location>
</feature>
<evidence type="ECO:0000256" key="5">
    <source>
        <dbReference type="SAM" id="MobiDB-lite"/>
    </source>
</evidence>
<gene>
    <name evidence="7" type="primary">g5058</name>
    <name evidence="7" type="ORF">EsDP_00005058</name>
</gene>
<comment type="caution">
    <text evidence="7">The sequence shown here is derived from an EMBL/GenBank/DDBJ whole genome shotgun (WGS) entry which is preliminary data.</text>
</comment>
<evidence type="ECO:0000256" key="3">
    <source>
        <dbReference type="ARBA" id="ARBA00022989"/>
    </source>
</evidence>
<feature type="compositionally biased region" description="Basic and acidic residues" evidence="5">
    <location>
        <begin position="8"/>
        <end position="25"/>
    </location>
</feature>
<dbReference type="SUPFAM" id="SSF103473">
    <property type="entry name" value="MFS general substrate transporter"/>
    <property type="match status" value="1"/>
</dbReference>
<feature type="transmembrane region" description="Helical" evidence="6">
    <location>
        <begin position="49"/>
        <end position="73"/>
    </location>
</feature>
<evidence type="ECO:0000313" key="8">
    <source>
        <dbReference type="Proteomes" id="UP001562357"/>
    </source>
</evidence>
<feature type="region of interest" description="Disordered" evidence="5">
    <location>
        <begin position="1"/>
        <end position="25"/>
    </location>
</feature>